<accession>A0A1K9Z2S8</accession>
<protein>
    <submittedName>
        <fullName evidence="1">Uncharacterized protein</fullName>
    </submittedName>
</protein>
<dbReference type="Proteomes" id="UP000183794">
    <property type="component" value="Unassembled WGS sequence"/>
</dbReference>
<reference evidence="1 2" key="1">
    <citation type="submission" date="2016-11" db="EMBL/GenBank/DDBJ databases">
        <authorList>
            <person name="Jaros S."/>
            <person name="Januszkiewicz K."/>
            <person name="Wedrychowicz H."/>
        </authorList>
    </citation>
    <scope>NUCLEOTIDE SEQUENCE [LARGE SCALE GENOMIC DNA]</scope>
    <source>
        <strain evidence="1">NVI 5450</strain>
    </source>
</reference>
<gene>
    <name evidence="1" type="ORF">NVI5450_1412</name>
</gene>
<proteinExistence type="predicted"/>
<dbReference type="AlphaFoldDB" id="A0A1K9Z2S8"/>
<organism evidence="1 2">
    <name type="scientific">Moritella viscosa</name>
    <dbReference type="NCBI Taxonomy" id="80854"/>
    <lineage>
        <taxon>Bacteria</taxon>
        <taxon>Pseudomonadati</taxon>
        <taxon>Pseudomonadota</taxon>
        <taxon>Gammaproteobacteria</taxon>
        <taxon>Alteromonadales</taxon>
        <taxon>Moritellaceae</taxon>
        <taxon>Moritella</taxon>
    </lineage>
</organism>
<dbReference type="EMBL" id="FPLD01000045">
    <property type="protein sequence ID" value="SGY92907.1"/>
    <property type="molecule type" value="Genomic_DNA"/>
</dbReference>
<evidence type="ECO:0000313" key="2">
    <source>
        <dbReference type="Proteomes" id="UP000183794"/>
    </source>
</evidence>
<name>A0A1K9Z2S8_9GAMM</name>
<sequence>MKIILDKIIYWRRYSKLITVTLRSYPAIKQPEMQAECKKS</sequence>
<evidence type="ECO:0000313" key="1">
    <source>
        <dbReference type="EMBL" id="SGY92907.1"/>
    </source>
</evidence>